<proteinExistence type="predicted"/>
<dbReference type="NCBIfam" id="NF003936">
    <property type="entry name" value="PRK05445.1"/>
    <property type="match status" value="1"/>
</dbReference>
<sequence length="164" mass="19444">MEMTQTQRLILVNQYELMALLDKENAAKYHRYQSIIKGGYKLELKELYSQFSDLSEEECKTVINTLEMYQALQVSYNNLHNTEDLTAHRLKFLGYCGIREKKYLNYLGFIAENDKKYRELIQCPNGCDAQTPMWDKYSKMLDVWHKCPRQFHLSIAEIKQILNA</sequence>
<dbReference type="AlphaFoldDB" id="A0A0A3AMH9"/>
<dbReference type="InterPro" id="IPR005587">
    <property type="entry name" value="UPF0304_YfbU"/>
</dbReference>
<name>A0A0A3AMH9_9PAST</name>
<dbReference type="RefSeq" id="WP_034615324.1">
    <property type="nucleotide sequence ID" value="NZ_JSUM01000010.1"/>
</dbReference>
<dbReference type="EMBL" id="JSUM01000010">
    <property type="protein sequence ID" value="KGQ70551.1"/>
    <property type="molecule type" value="Genomic_DNA"/>
</dbReference>
<dbReference type="InterPro" id="IPR023145">
    <property type="entry name" value="YfbU_helix-hairpin_sf"/>
</dbReference>
<dbReference type="Pfam" id="PF03887">
    <property type="entry name" value="YfbU"/>
    <property type="match status" value="1"/>
</dbReference>
<keyword evidence="2" id="KW-1185">Reference proteome</keyword>
<reference evidence="1 2" key="1">
    <citation type="submission" date="2014-11" db="EMBL/GenBank/DDBJ databases">
        <title>Draft genome sequence of Chelonobacter oris 1662T, associated with respiratory disease in Hermann's Tortoises.</title>
        <authorList>
            <person name="Kudirkiene E."/>
            <person name="Hansen M.J."/>
            <person name="Bojesen A.M."/>
        </authorList>
    </citation>
    <scope>NUCLEOTIDE SEQUENCE [LARGE SCALE GENOMIC DNA]</scope>
    <source>
        <strain evidence="1 2">1662</strain>
    </source>
</reference>
<dbReference type="SUPFAM" id="SSF116960">
    <property type="entry name" value="YfbU-like"/>
    <property type="match status" value="1"/>
</dbReference>
<dbReference type="Proteomes" id="UP000030380">
    <property type="component" value="Unassembled WGS sequence"/>
</dbReference>
<dbReference type="STRING" id="505317.OA57_06830"/>
<dbReference type="InterPro" id="IPR023146">
    <property type="entry name" value="YfbU_alpha-helical_sf"/>
</dbReference>
<organism evidence="1 2">
    <name type="scientific">Chelonobacter oris</name>
    <dbReference type="NCBI Taxonomy" id="505317"/>
    <lineage>
        <taxon>Bacteria</taxon>
        <taxon>Pseudomonadati</taxon>
        <taxon>Pseudomonadota</taxon>
        <taxon>Gammaproteobacteria</taxon>
        <taxon>Pasteurellales</taxon>
        <taxon>Pasteurellaceae</taxon>
        <taxon>Chelonobacter</taxon>
    </lineage>
</organism>
<evidence type="ECO:0000313" key="1">
    <source>
        <dbReference type="EMBL" id="KGQ70551.1"/>
    </source>
</evidence>
<gene>
    <name evidence="1" type="ORF">OA57_06830</name>
</gene>
<comment type="caution">
    <text evidence="1">The sequence shown here is derived from an EMBL/GenBank/DDBJ whole genome shotgun (WGS) entry which is preliminary data.</text>
</comment>
<protein>
    <submittedName>
        <fullName evidence="1">Uncharacterized protein</fullName>
    </submittedName>
</protein>
<dbReference type="Gene3D" id="1.10.3190.10">
    <property type="entry name" value="yfbu gene product, domain 2"/>
    <property type="match status" value="1"/>
</dbReference>
<dbReference type="Gene3D" id="1.10.287.680">
    <property type="entry name" value="Helix hairpin bin"/>
    <property type="match status" value="1"/>
</dbReference>
<dbReference type="OrthoDB" id="5589463at2"/>
<accession>A0A0A3AMH9</accession>
<evidence type="ECO:0000313" key="2">
    <source>
        <dbReference type="Proteomes" id="UP000030380"/>
    </source>
</evidence>